<dbReference type="AlphaFoldDB" id="A0A4Z1P2R3"/>
<feature type="transmembrane region" description="Helical" evidence="6">
    <location>
        <begin position="466"/>
        <end position="485"/>
    </location>
</feature>
<dbReference type="InterPro" id="IPR036259">
    <property type="entry name" value="MFS_trans_sf"/>
</dbReference>
<evidence type="ECO:0000313" key="7">
    <source>
        <dbReference type="EMBL" id="TID14622.1"/>
    </source>
</evidence>
<evidence type="ECO:0000256" key="6">
    <source>
        <dbReference type="SAM" id="Phobius"/>
    </source>
</evidence>
<keyword evidence="4 6" id="KW-0472">Membrane</keyword>
<feature type="transmembrane region" description="Helical" evidence="6">
    <location>
        <begin position="394"/>
        <end position="416"/>
    </location>
</feature>
<accession>A0A4Z1P2R3</accession>
<dbReference type="PANTHER" id="PTHR10924">
    <property type="entry name" value="MAJOR FACILITATOR SUPERFAMILY PROTEIN-RELATED"/>
    <property type="match status" value="1"/>
</dbReference>
<dbReference type="GO" id="GO:0016020">
    <property type="term" value="C:membrane"/>
    <property type="evidence" value="ECO:0007669"/>
    <property type="project" value="UniProtKB-SubCell"/>
</dbReference>
<dbReference type="Gene3D" id="1.20.1250.20">
    <property type="entry name" value="MFS general substrate transporter like domains"/>
    <property type="match status" value="1"/>
</dbReference>
<dbReference type="InterPro" id="IPR049680">
    <property type="entry name" value="FLVCR1-2_SLC49-like"/>
</dbReference>
<evidence type="ECO:0000256" key="5">
    <source>
        <dbReference type="SAM" id="MobiDB-lite"/>
    </source>
</evidence>
<feature type="region of interest" description="Disordered" evidence="5">
    <location>
        <begin position="1"/>
        <end position="71"/>
    </location>
</feature>
<feature type="transmembrane region" description="Helical" evidence="6">
    <location>
        <begin position="90"/>
        <end position="108"/>
    </location>
</feature>
<keyword evidence="3 6" id="KW-1133">Transmembrane helix</keyword>
<feature type="transmembrane region" description="Helical" evidence="6">
    <location>
        <begin position="181"/>
        <end position="201"/>
    </location>
</feature>
<evidence type="ECO:0000256" key="3">
    <source>
        <dbReference type="ARBA" id="ARBA00022989"/>
    </source>
</evidence>
<evidence type="ECO:0000256" key="1">
    <source>
        <dbReference type="ARBA" id="ARBA00004141"/>
    </source>
</evidence>
<evidence type="ECO:0000313" key="8">
    <source>
        <dbReference type="Proteomes" id="UP000298493"/>
    </source>
</evidence>
<feature type="transmembrane region" description="Helical" evidence="6">
    <location>
        <begin position="369"/>
        <end position="388"/>
    </location>
</feature>
<gene>
    <name evidence="7" type="ORF">E6O75_ATG08768</name>
</gene>
<feature type="compositionally biased region" description="Polar residues" evidence="5">
    <location>
        <begin position="52"/>
        <end position="63"/>
    </location>
</feature>
<keyword evidence="8" id="KW-1185">Reference proteome</keyword>
<dbReference type="PANTHER" id="PTHR10924:SF6">
    <property type="entry name" value="SOLUTE CARRIER FAMILY 49 MEMBER A3"/>
    <property type="match status" value="1"/>
</dbReference>
<evidence type="ECO:0000256" key="2">
    <source>
        <dbReference type="ARBA" id="ARBA00022692"/>
    </source>
</evidence>
<comment type="subcellular location">
    <subcellularLocation>
        <location evidence="1">Membrane</location>
        <topology evidence="1">Multi-pass membrane protein</topology>
    </subcellularLocation>
</comment>
<evidence type="ECO:0000256" key="4">
    <source>
        <dbReference type="ARBA" id="ARBA00023136"/>
    </source>
</evidence>
<organism evidence="7 8">
    <name type="scientific">Venturia nashicola</name>
    <dbReference type="NCBI Taxonomy" id="86259"/>
    <lineage>
        <taxon>Eukaryota</taxon>
        <taxon>Fungi</taxon>
        <taxon>Dikarya</taxon>
        <taxon>Ascomycota</taxon>
        <taxon>Pezizomycotina</taxon>
        <taxon>Dothideomycetes</taxon>
        <taxon>Pleosporomycetidae</taxon>
        <taxon>Venturiales</taxon>
        <taxon>Venturiaceae</taxon>
        <taxon>Venturia</taxon>
    </lineage>
</organism>
<dbReference type="SUPFAM" id="SSF103473">
    <property type="entry name" value="MFS general substrate transporter"/>
    <property type="match status" value="1"/>
</dbReference>
<name>A0A4Z1P2R3_9PEZI</name>
<reference evidence="7 8" key="1">
    <citation type="submission" date="2019-04" db="EMBL/GenBank/DDBJ databases">
        <title>High contiguity whole genome sequence and gene annotation resource for two Venturia nashicola isolates.</title>
        <authorList>
            <person name="Prokchorchik M."/>
            <person name="Won K."/>
            <person name="Lee Y."/>
            <person name="Choi E.D."/>
            <person name="Segonzac C."/>
            <person name="Sohn K.H."/>
        </authorList>
    </citation>
    <scope>NUCLEOTIDE SEQUENCE [LARGE SCALE GENOMIC DNA]</scope>
    <source>
        <strain evidence="7 8">PRI2</strain>
    </source>
</reference>
<dbReference type="InterPro" id="IPR011701">
    <property type="entry name" value="MFS"/>
</dbReference>
<sequence>MRTVRPAALEPRPSQEALLDEFPSRRSYRESIEMADTTSAKAPVEIQEDTDFSTSNTNESSASRGGAVADSREEVVQPDVESFRLYKRRFFGLFQLVLLNIIVSWDWLTFSASSKTCAQYFNVRETAINWLSTAFLFAFAAISPLTLKMLHWGPKPAILTASGLILTGNWIRYGGARSNNFGVVMFGQILIGLAQPFVLAAPTRYSDLWFTDRGRISATAVASLANPLGGALGQLIGPLWATKPSEVPNMVLYTAIISSLASIPSLFVPAKPPTPPSASSSMKKPALRASLTSLASNPSFWLVFVTFSVYVGFFNALSSLINQILGPYGFTEDQAGIGGAVLILVGLLSSAIVSPIIDRTHAYLMTIKLLVPVIGLSYFAFIFAPPTSEIQTPYIILAILGAASFSLVPVALEYLVEVTWPASPEISSVLNWTGGQILGAIFIIIMGAMKDTKGNNGPKNNMQHALIFEAVFALAVVPLPLIIGIKKFGLGEVENRRFMVDEGEGRLIEDRGAA</sequence>
<dbReference type="GO" id="GO:0022857">
    <property type="term" value="F:transmembrane transporter activity"/>
    <property type="evidence" value="ECO:0007669"/>
    <property type="project" value="InterPro"/>
</dbReference>
<feature type="transmembrane region" description="Helical" evidence="6">
    <location>
        <begin position="428"/>
        <end position="446"/>
    </location>
</feature>
<dbReference type="Proteomes" id="UP000298493">
    <property type="component" value="Unassembled WGS sequence"/>
</dbReference>
<dbReference type="STRING" id="86259.A0A4Z1P2R3"/>
<keyword evidence="2 6" id="KW-0812">Transmembrane</keyword>
<comment type="caution">
    <text evidence="7">The sequence shown here is derived from an EMBL/GenBank/DDBJ whole genome shotgun (WGS) entry which is preliminary data.</text>
</comment>
<feature type="transmembrane region" description="Helical" evidence="6">
    <location>
        <begin position="128"/>
        <end position="147"/>
    </location>
</feature>
<feature type="compositionally biased region" description="Basic and acidic residues" evidence="5">
    <location>
        <begin position="22"/>
        <end position="32"/>
    </location>
</feature>
<dbReference type="EMBL" id="SNSC02000022">
    <property type="protein sequence ID" value="TID14622.1"/>
    <property type="molecule type" value="Genomic_DNA"/>
</dbReference>
<proteinExistence type="predicted"/>
<feature type="transmembrane region" description="Helical" evidence="6">
    <location>
        <begin position="337"/>
        <end position="357"/>
    </location>
</feature>
<dbReference type="Pfam" id="PF07690">
    <property type="entry name" value="MFS_1"/>
    <property type="match status" value="1"/>
</dbReference>
<protein>
    <submittedName>
        <fullName evidence="7">MFS general substrate transporter</fullName>
    </submittedName>
</protein>
<feature type="transmembrane region" description="Helical" evidence="6">
    <location>
        <begin position="291"/>
        <end position="317"/>
    </location>
</feature>